<dbReference type="InterPro" id="IPR007067">
    <property type="entry name" value="Tail_sheath"/>
</dbReference>
<comment type="similarity">
    <text evidence="1">Belongs to the myoviridae tail sheath protein family.</text>
</comment>
<evidence type="ECO:0000313" key="5">
    <source>
        <dbReference type="Proteomes" id="UP000466863"/>
    </source>
</evidence>
<feature type="domain" description="Tail sheath protein subtilisin-like" evidence="2">
    <location>
        <begin position="207"/>
        <end position="369"/>
    </location>
</feature>
<evidence type="ECO:0000259" key="3">
    <source>
        <dbReference type="Pfam" id="PF17482"/>
    </source>
</evidence>
<dbReference type="PIRSF" id="PIRSF007349">
    <property type="entry name" value="Tsp_L"/>
    <property type="match status" value="1"/>
</dbReference>
<dbReference type="Proteomes" id="UP000466863">
    <property type="component" value="Unassembled WGS sequence"/>
</dbReference>
<organism evidence="4 5">
    <name type="scientific">Pseudomonas helleri</name>
    <dbReference type="NCBI Taxonomy" id="1608996"/>
    <lineage>
        <taxon>Bacteria</taxon>
        <taxon>Pseudomonadati</taxon>
        <taxon>Pseudomonadota</taxon>
        <taxon>Gammaproteobacteria</taxon>
        <taxon>Pseudomonadales</taxon>
        <taxon>Pseudomonadaceae</taxon>
        <taxon>Pseudomonas</taxon>
    </lineage>
</organism>
<dbReference type="Pfam" id="PF17482">
    <property type="entry name" value="Phage_sheath_1C"/>
    <property type="match status" value="1"/>
</dbReference>
<evidence type="ECO:0000313" key="4">
    <source>
        <dbReference type="EMBL" id="MQU43073.1"/>
    </source>
</evidence>
<dbReference type="InterPro" id="IPR035089">
    <property type="entry name" value="Phage_sheath_subtilisin"/>
</dbReference>
<dbReference type="Pfam" id="PF04984">
    <property type="entry name" value="Phage_sheath_1"/>
    <property type="match status" value="1"/>
</dbReference>
<evidence type="ECO:0000256" key="1">
    <source>
        <dbReference type="ARBA" id="ARBA00008005"/>
    </source>
</evidence>
<comment type="caution">
    <text evidence="4">The sequence shown here is derived from an EMBL/GenBank/DDBJ whole genome shotgun (WGS) entry which is preliminary data.</text>
</comment>
<dbReference type="EMBL" id="WIVV01000043">
    <property type="protein sequence ID" value="MQU43073.1"/>
    <property type="molecule type" value="Genomic_DNA"/>
</dbReference>
<dbReference type="InterPro" id="IPR020287">
    <property type="entry name" value="Tail_sheath_C"/>
</dbReference>
<dbReference type="AlphaFoldDB" id="A0A6I1WQU9"/>
<dbReference type="RefSeq" id="WP_153356135.1">
    <property type="nucleotide sequence ID" value="NZ_JBQQKR010000068.1"/>
</dbReference>
<proteinExistence type="inferred from homology"/>
<accession>A0A6I1WQU9</accession>
<gene>
    <name evidence="4" type="ORF">GHO28_11250</name>
</gene>
<reference evidence="4 5" key="1">
    <citation type="submission" date="2019-10" db="EMBL/GenBank/DDBJ databases">
        <title>Evaluation of single-gene subtyping targets for Pseudomonas.</title>
        <authorList>
            <person name="Reichler S.J."/>
            <person name="Orsi R.H."/>
            <person name="Wiedmann M."/>
            <person name="Martin N.H."/>
            <person name="Murphy S.I."/>
        </authorList>
    </citation>
    <scope>NUCLEOTIDE SEQUENCE [LARGE SCALE GENOMIC DNA]</scope>
    <source>
        <strain evidence="4 5">FSL R10-1876</strain>
    </source>
</reference>
<feature type="domain" description="Tail sheath protein C-terminal" evidence="3">
    <location>
        <begin position="378"/>
        <end position="490"/>
    </location>
</feature>
<sequence length="492" mass="51406">MTVPFSNIPGNLRVPLFYAEVDNSQANSGAQTQRALIIGQVLTSGNAVVGVPVLGQGVTDAQAKGGLGSMLALMTAAYVAADPFGEVWFLPLADAEGAVAASGSVLIAGTPTATGVISLYIAGQLVSLAVTAAETPAEIAAALATLINGSGNLPVTAVATAATVALTAKNKGVTGNEIDLRLNYRGTASGEVVPTGLQLTLTAMKSGATNPVLDATLANLGDEPFDFIVCPYTDTASLDALKALLNDKTGRWSYASQVYGHVFAAQRGTLATLATAGNARNNQHESIMGFYDSPSPAWIWAADVAGTAAVALRADPGRPLQTLTLSTVLAPPSPSQFILGERNTLLWDGISTFMVASDGTVAIENLITTYQKNSFGAADDSYLQVETLFLLMYVLRAQRTLVTSKYSRVKLAANGTRFAPGSAIVTPNVIKSDLIAQYGELEYNGYVQDTAAFSKALIVEQNATNPNRVDVLWPGTLINQLRIFALLAQFRL</sequence>
<evidence type="ECO:0000259" key="2">
    <source>
        <dbReference type="Pfam" id="PF04984"/>
    </source>
</evidence>
<protein>
    <submittedName>
        <fullName evidence="4">Phage tail protein</fullName>
    </submittedName>
</protein>
<name>A0A6I1WQU9_9PSED</name>